<gene>
    <name evidence="1" type="ORF">RFULGI_LOCUS13498</name>
</gene>
<dbReference type="AlphaFoldDB" id="A0A9N9ITV7"/>
<proteinExistence type="predicted"/>
<keyword evidence="2" id="KW-1185">Reference proteome</keyword>
<evidence type="ECO:0000313" key="2">
    <source>
        <dbReference type="Proteomes" id="UP000789396"/>
    </source>
</evidence>
<reference evidence="1" key="1">
    <citation type="submission" date="2021-06" db="EMBL/GenBank/DDBJ databases">
        <authorList>
            <person name="Kallberg Y."/>
            <person name="Tangrot J."/>
            <person name="Rosling A."/>
        </authorList>
    </citation>
    <scope>NUCLEOTIDE SEQUENCE</scope>
    <source>
        <strain evidence="1">IN212</strain>
    </source>
</reference>
<dbReference type="Proteomes" id="UP000789396">
    <property type="component" value="Unassembled WGS sequence"/>
</dbReference>
<feature type="non-terminal residue" evidence="1">
    <location>
        <position position="129"/>
    </location>
</feature>
<name>A0A9N9ITV7_9GLOM</name>
<dbReference type="EMBL" id="CAJVPZ010035675">
    <property type="protein sequence ID" value="CAG8749581.1"/>
    <property type="molecule type" value="Genomic_DNA"/>
</dbReference>
<organism evidence="1 2">
    <name type="scientific">Racocetra fulgida</name>
    <dbReference type="NCBI Taxonomy" id="60492"/>
    <lineage>
        <taxon>Eukaryota</taxon>
        <taxon>Fungi</taxon>
        <taxon>Fungi incertae sedis</taxon>
        <taxon>Mucoromycota</taxon>
        <taxon>Glomeromycotina</taxon>
        <taxon>Glomeromycetes</taxon>
        <taxon>Diversisporales</taxon>
        <taxon>Gigasporaceae</taxon>
        <taxon>Racocetra</taxon>
    </lineage>
</organism>
<feature type="non-terminal residue" evidence="1">
    <location>
        <position position="1"/>
    </location>
</feature>
<accession>A0A9N9ITV7</accession>
<sequence>KLTFSHPYKEILKILQINCTSPKISEDEAETSAKKRGRKKLYVPEMTFKSEEAIRIIEQIDQAIRVDESGEKSSSQFQPDKCICITQENECYTSLVAEIPESKISKLTSWAVCKGAICTSSSDMVLAVL</sequence>
<dbReference type="OrthoDB" id="2465376at2759"/>
<protein>
    <submittedName>
        <fullName evidence="1">10102_t:CDS:1</fullName>
    </submittedName>
</protein>
<evidence type="ECO:0000313" key="1">
    <source>
        <dbReference type="EMBL" id="CAG8749581.1"/>
    </source>
</evidence>
<comment type="caution">
    <text evidence="1">The sequence shown here is derived from an EMBL/GenBank/DDBJ whole genome shotgun (WGS) entry which is preliminary data.</text>
</comment>